<dbReference type="InterPro" id="IPR029063">
    <property type="entry name" value="SAM-dependent_MTases_sf"/>
</dbReference>
<comment type="function">
    <text evidence="6">Synthesizes nicotianamine, a polyamine which serves as a sensor for the physiological iron status within the plant, and/or might be involved in the transport of iron.</text>
</comment>
<evidence type="ECO:0000256" key="3">
    <source>
        <dbReference type="ARBA" id="ARBA00022679"/>
    </source>
</evidence>
<accession>A0A2K1K5M3</accession>
<dbReference type="EnsemblPlants" id="Pp3c8_970V3.3">
    <property type="protein sequence ID" value="Pp3c8_970V3.3"/>
    <property type="gene ID" value="Pp3c8_970"/>
</dbReference>
<dbReference type="PROSITE" id="PS51142">
    <property type="entry name" value="NAS"/>
    <property type="match status" value="1"/>
</dbReference>
<sequence>MTPDAISKTPCSFLSIFLPFPSTCPPNASKSSDTAPDTANKHIREILSLYKQLSSFSSLEPRDEVNTVFGKLVELCITTLSDDALVVKILKDPRISSITPHLRTLCSTGECALESHWANVLLTPTSAAAIPLSSFPYYQNYLDLSRLELNALLSINPTPPTTIAFLGSGPLPLTSICLAKLLHPTTPALKILNVDYDAAAINISARLCANLPAPQGEVQKFLCASATDVGTDLTTFDVVYVAALVGMSVEDKEEVVRSVVKKMKRGALVVLRSAHSLRGLLYPVVDVAGLERLGLKVEVVVHPWNRVVNSVIVARVAIGSC</sequence>
<protein>
    <recommendedName>
        <fullName evidence="2 6">Nicotianamine synthase</fullName>
        <ecNumber evidence="2 6">2.5.1.43</ecNumber>
    </recommendedName>
</protein>
<evidence type="ECO:0000256" key="6">
    <source>
        <dbReference type="RuleBase" id="RU368095"/>
    </source>
</evidence>
<dbReference type="PANTHER" id="PTHR32266">
    <property type="entry name" value="NICOTIANAMINE SYNTHASE 3"/>
    <property type="match status" value="1"/>
</dbReference>
<dbReference type="PaxDb" id="3218-PP1S325_2V6.1"/>
<dbReference type="Gene3D" id="3.40.50.150">
    <property type="entry name" value="Vaccinia Virus protein VP39"/>
    <property type="match status" value="1"/>
</dbReference>
<dbReference type="EnsemblPlants" id="Pp3c8_970V3.1">
    <property type="protein sequence ID" value="Pp3c8_970V3.1"/>
    <property type="gene ID" value="Pp3c8_970"/>
</dbReference>
<dbReference type="STRING" id="3218.A0A2K1K5M3"/>
<dbReference type="PANTHER" id="PTHR32266:SF12">
    <property type="entry name" value="NICOTIANAMINE SYNTHASE 3"/>
    <property type="match status" value="1"/>
</dbReference>
<comment type="catalytic activity">
    <reaction evidence="5 6">
        <text>3 S-adenosyl-L-methionine = nicotianamine + 3 S-methyl-5'-thioadenosine + 3 H(+)</text>
        <dbReference type="Rhea" id="RHEA:16481"/>
        <dbReference type="ChEBI" id="CHEBI:15378"/>
        <dbReference type="ChEBI" id="CHEBI:17509"/>
        <dbReference type="ChEBI" id="CHEBI:58249"/>
        <dbReference type="ChEBI" id="CHEBI:59789"/>
        <dbReference type="EC" id="2.5.1.43"/>
    </reaction>
</comment>
<dbReference type="RefSeq" id="XP_024383030.1">
    <property type="nucleotide sequence ID" value="XM_024527262.2"/>
</dbReference>
<comment type="similarity">
    <text evidence="1 6">Belongs to the nicotianamine synthase (NAS)-like family.</text>
</comment>
<dbReference type="EnsemblPlants" id="Pp3c8_970V3.4">
    <property type="protein sequence ID" value="Pp3c8_970V3.4"/>
    <property type="gene ID" value="Pp3c8_970"/>
</dbReference>
<dbReference type="EMBL" id="ABEU02000008">
    <property type="protein sequence ID" value="PNR49083.1"/>
    <property type="molecule type" value="Genomic_DNA"/>
</dbReference>
<dbReference type="CDD" id="cd02440">
    <property type="entry name" value="AdoMet_MTases"/>
    <property type="match status" value="1"/>
</dbReference>
<dbReference type="InterPro" id="IPR004298">
    <property type="entry name" value="Nicotian_synth"/>
</dbReference>
<evidence type="ECO:0000313" key="7">
    <source>
        <dbReference type="EMBL" id="PNR49083.1"/>
    </source>
</evidence>
<reference evidence="7 9" key="2">
    <citation type="journal article" date="2018" name="Plant J.">
        <title>The Physcomitrella patens chromosome-scale assembly reveals moss genome structure and evolution.</title>
        <authorList>
            <person name="Lang D."/>
            <person name="Ullrich K.K."/>
            <person name="Murat F."/>
            <person name="Fuchs J."/>
            <person name="Jenkins J."/>
            <person name="Haas F.B."/>
            <person name="Piednoel M."/>
            <person name="Gundlach H."/>
            <person name="Van Bel M."/>
            <person name="Meyberg R."/>
            <person name="Vives C."/>
            <person name="Morata J."/>
            <person name="Symeonidi A."/>
            <person name="Hiss M."/>
            <person name="Muchero W."/>
            <person name="Kamisugi Y."/>
            <person name="Saleh O."/>
            <person name="Blanc G."/>
            <person name="Decker E.L."/>
            <person name="van Gessel N."/>
            <person name="Grimwood J."/>
            <person name="Hayes R.D."/>
            <person name="Graham S.W."/>
            <person name="Gunter L.E."/>
            <person name="McDaniel S.F."/>
            <person name="Hoernstein S.N.W."/>
            <person name="Larsson A."/>
            <person name="Li F.W."/>
            <person name="Perroud P.F."/>
            <person name="Phillips J."/>
            <person name="Ranjan P."/>
            <person name="Rokshar D.S."/>
            <person name="Rothfels C.J."/>
            <person name="Schneider L."/>
            <person name="Shu S."/>
            <person name="Stevenson D.W."/>
            <person name="Thummler F."/>
            <person name="Tillich M."/>
            <person name="Villarreal Aguilar J.C."/>
            <person name="Widiez T."/>
            <person name="Wong G.K."/>
            <person name="Wymore A."/>
            <person name="Zhang Y."/>
            <person name="Zimmer A.D."/>
            <person name="Quatrano R.S."/>
            <person name="Mayer K.F.X."/>
            <person name="Goodstein D."/>
            <person name="Casacuberta J.M."/>
            <person name="Vandepoele K."/>
            <person name="Reski R."/>
            <person name="Cuming A.C."/>
            <person name="Tuskan G.A."/>
            <person name="Maumus F."/>
            <person name="Salse J."/>
            <person name="Schmutz J."/>
            <person name="Rensing S.A."/>
        </authorList>
    </citation>
    <scope>NUCLEOTIDE SEQUENCE [LARGE SCALE GENOMIC DNA]</scope>
    <source>
        <strain evidence="8 9">cv. Gransden 2004</strain>
    </source>
</reference>
<evidence type="ECO:0000256" key="1">
    <source>
        <dbReference type="ARBA" id="ARBA00007009"/>
    </source>
</evidence>
<keyword evidence="3 6" id="KW-0808">Transferase</keyword>
<dbReference type="GO" id="GO:0030418">
    <property type="term" value="P:nicotianamine biosynthetic process"/>
    <property type="evidence" value="ECO:0000318"/>
    <property type="project" value="GO_Central"/>
</dbReference>
<dbReference type="Gramene" id="Pp3c8_970V3.3">
    <property type="protein sequence ID" value="Pp3c8_970V3.3"/>
    <property type="gene ID" value="Pp3c8_970"/>
</dbReference>
<evidence type="ECO:0000256" key="5">
    <source>
        <dbReference type="ARBA" id="ARBA00049391"/>
    </source>
</evidence>
<organism evidence="7">
    <name type="scientific">Physcomitrium patens</name>
    <name type="common">Spreading-leaved earth moss</name>
    <name type="synonym">Physcomitrella patens</name>
    <dbReference type="NCBI Taxonomy" id="3218"/>
    <lineage>
        <taxon>Eukaryota</taxon>
        <taxon>Viridiplantae</taxon>
        <taxon>Streptophyta</taxon>
        <taxon>Embryophyta</taxon>
        <taxon>Bryophyta</taxon>
        <taxon>Bryophytina</taxon>
        <taxon>Bryopsida</taxon>
        <taxon>Funariidae</taxon>
        <taxon>Funariales</taxon>
        <taxon>Funariaceae</taxon>
        <taxon>Physcomitrium</taxon>
    </lineage>
</organism>
<name>A0A2K1K5M3_PHYPA</name>
<evidence type="ECO:0000313" key="8">
    <source>
        <dbReference type="EnsemblPlants" id="Pp3c8_970V3.1"/>
    </source>
</evidence>
<keyword evidence="9" id="KW-1185">Reference proteome</keyword>
<dbReference type="Proteomes" id="UP000006727">
    <property type="component" value="Chromosome 8"/>
</dbReference>
<dbReference type="Gramene" id="Pp3c8_970V3.1">
    <property type="protein sequence ID" value="Pp3c8_970V3.1"/>
    <property type="gene ID" value="Pp3c8_970"/>
</dbReference>
<dbReference type="EnsemblPlants" id="Pp3c8_970V3.2">
    <property type="protein sequence ID" value="Pp3c8_970V3.2"/>
    <property type="gene ID" value="Pp3c8_970"/>
</dbReference>
<dbReference type="AlphaFoldDB" id="A0A2K1K5M3"/>
<dbReference type="Gramene" id="Pp3c8_970V3.2">
    <property type="protein sequence ID" value="Pp3c8_970V3.2"/>
    <property type="gene ID" value="Pp3c8_970"/>
</dbReference>
<reference evidence="7 9" key="1">
    <citation type="journal article" date="2008" name="Science">
        <title>The Physcomitrella genome reveals evolutionary insights into the conquest of land by plants.</title>
        <authorList>
            <person name="Rensing S."/>
            <person name="Lang D."/>
            <person name="Zimmer A."/>
            <person name="Terry A."/>
            <person name="Salamov A."/>
            <person name="Shapiro H."/>
            <person name="Nishiyama T."/>
            <person name="Perroud P.-F."/>
            <person name="Lindquist E."/>
            <person name="Kamisugi Y."/>
            <person name="Tanahashi T."/>
            <person name="Sakakibara K."/>
            <person name="Fujita T."/>
            <person name="Oishi K."/>
            <person name="Shin-I T."/>
            <person name="Kuroki Y."/>
            <person name="Toyoda A."/>
            <person name="Suzuki Y."/>
            <person name="Hashimoto A."/>
            <person name="Yamaguchi K."/>
            <person name="Sugano A."/>
            <person name="Kohara Y."/>
            <person name="Fujiyama A."/>
            <person name="Anterola A."/>
            <person name="Aoki S."/>
            <person name="Ashton N."/>
            <person name="Barbazuk W.B."/>
            <person name="Barker E."/>
            <person name="Bennetzen J."/>
            <person name="Bezanilla M."/>
            <person name="Blankenship R."/>
            <person name="Cho S.H."/>
            <person name="Dutcher S."/>
            <person name="Estelle M."/>
            <person name="Fawcett J.A."/>
            <person name="Gundlach H."/>
            <person name="Hanada K."/>
            <person name="Heyl A."/>
            <person name="Hicks K.A."/>
            <person name="Hugh J."/>
            <person name="Lohr M."/>
            <person name="Mayer K."/>
            <person name="Melkozernov A."/>
            <person name="Murata T."/>
            <person name="Nelson D."/>
            <person name="Pils B."/>
            <person name="Prigge M."/>
            <person name="Reiss B."/>
            <person name="Renner T."/>
            <person name="Rombauts S."/>
            <person name="Rushton P."/>
            <person name="Sanderfoot A."/>
            <person name="Schween G."/>
            <person name="Shiu S.-H."/>
            <person name="Stueber K."/>
            <person name="Theodoulou F.L."/>
            <person name="Tu H."/>
            <person name="Van de Peer Y."/>
            <person name="Verrier P.J."/>
            <person name="Waters E."/>
            <person name="Wood A."/>
            <person name="Yang L."/>
            <person name="Cove D."/>
            <person name="Cuming A."/>
            <person name="Hasebe M."/>
            <person name="Lucas S."/>
            <person name="Mishler D.B."/>
            <person name="Reski R."/>
            <person name="Grigoriev I."/>
            <person name="Quatrano R.S."/>
            <person name="Boore J.L."/>
        </authorList>
    </citation>
    <scope>NUCLEOTIDE SEQUENCE [LARGE SCALE GENOMIC DNA]</scope>
    <source>
        <strain evidence="8 9">cv. Gransden 2004</strain>
    </source>
</reference>
<dbReference type="GeneID" id="112285899"/>
<gene>
    <name evidence="8" type="primary">LOC112285899</name>
    <name evidence="7" type="ORF">PHYPA_010979</name>
</gene>
<evidence type="ECO:0000256" key="4">
    <source>
        <dbReference type="ARBA" id="ARBA00022691"/>
    </source>
</evidence>
<dbReference type="OMA" id="NIDMSPT"/>
<dbReference type="OrthoDB" id="1858069at2759"/>
<dbReference type="SUPFAM" id="SSF53335">
    <property type="entry name" value="S-adenosyl-L-methionine-dependent methyltransferases"/>
    <property type="match status" value="1"/>
</dbReference>
<reference evidence="8" key="3">
    <citation type="submission" date="2020-12" db="UniProtKB">
        <authorList>
            <consortium name="EnsemblPlants"/>
        </authorList>
    </citation>
    <scope>IDENTIFICATION</scope>
</reference>
<evidence type="ECO:0000313" key="9">
    <source>
        <dbReference type="Proteomes" id="UP000006727"/>
    </source>
</evidence>
<dbReference type="Pfam" id="PF03059">
    <property type="entry name" value="NAS"/>
    <property type="match status" value="1"/>
</dbReference>
<evidence type="ECO:0000256" key="2">
    <source>
        <dbReference type="ARBA" id="ARBA00012675"/>
    </source>
</evidence>
<dbReference type="Gramene" id="Pp3c8_970V3.4">
    <property type="protein sequence ID" value="Pp3c8_970V3.4"/>
    <property type="gene ID" value="Pp3c8_970"/>
</dbReference>
<dbReference type="GO" id="GO:0030410">
    <property type="term" value="F:nicotianamine synthase activity"/>
    <property type="evidence" value="ECO:0000318"/>
    <property type="project" value="GO_Central"/>
</dbReference>
<dbReference type="EC" id="2.5.1.43" evidence="2 6"/>
<proteinExistence type="inferred from homology"/>
<keyword evidence="4 6" id="KW-0949">S-adenosyl-L-methionine</keyword>